<dbReference type="RefSeq" id="WP_183394844.1">
    <property type="nucleotide sequence ID" value="NZ_JACIDR010000002.1"/>
</dbReference>
<dbReference type="EMBL" id="JACIDR010000002">
    <property type="protein sequence ID" value="MBB3972977.1"/>
    <property type="molecule type" value="Genomic_DNA"/>
</dbReference>
<evidence type="ECO:0000313" key="1">
    <source>
        <dbReference type="EMBL" id="MBB3972977.1"/>
    </source>
</evidence>
<dbReference type="AlphaFoldDB" id="A0A7W6GFI4"/>
<dbReference type="Proteomes" id="UP000528964">
    <property type="component" value="Unassembled WGS sequence"/>
</dbReference>
<keyword evidence="2" id="KW-1185">Reference proteome</keyword>
<proteinExistence type="predicted"/>
<sequence length="60" mass="6774">MLFAVLMNVCLQADAERRREERIEFSGPAMGCLVQVQSVIVEWGQDHPGWLVKSWKCGPA</sequence>
<reference evidence="1 2" key="1">
    <citation type="submission" date="2020-08" db="EMBL/GenBank/DDBJ databases">
        <title>Genomic Encyclopedia of Type Strains, Phase IV (KMG-IV): sequencing the most valuable type-strain genomes for metagenomic binning, comparative biology and taxonomic classification.</title>
        <authorList>
            <person name="Goeker M."/>
        </authorList>
    </citation>
    <scope>NUCLEOTIDE SEQUENCE [LARGE SCALE GENOMIC DNA]</scope>
    <source>
        <strain evidence="1 2">DSM 25481</strain>
    </source>
</reference>
<accession>A0A7W6GFI4</accession>
<organism evidence="1 2">
    <name type="scientific">Hansschlegelia beijingensis</name>
    <dbReference type="NCBI Taxonomy" id="1133344"/>
    <lineage>
        <taxon>Bacteria</taxon>
        <taxon>Pseudomonadati</taxon>
        <taxon>Pseudomonadota</taxon>
        <taxon>Alphaproteobacteria</taxon>
        <taxon>Hyphomicrobiales</taxon>
        <taxon>Methylopilaceae</taxon>
        <taxon>Hansschlegelia</taxon>
    </lineage>
</organism>
<name>A0A7W6GFI4_9HYPH</name>
<protein>
    <submittedName>
        <fullName evidence="1">Uncharacterized protein</fullName>
    </submittedName>
</protein>
<gene>
    <name evidence="1" type="ORF">GGR24_001634</name>
</gene>
<comment type="caution">
    <text evidence="1">The sequence shown here is derived from an EMBL/GenBank/DDBJ whole genome shotgun (WGS) entry which is preliminary data.</text>
</comment>
<evidence type="ECO:0000313" key="2">
    <source>
        <dbReference type="Proteomes" id="UP000528964"/>
    </source>
</evidence>